<dbReference type="GO" id="GO:0046983">
    <property type="term" value="F:protein dimerization activity"/>
    <property type="evidence" value="ECO:0007669"/>
    <property type="project" value="InterPro"/>
</dbReference>
<evidence type="ECO:0000256" key="10">
    <source>
        <dbReference type="SAM" id="Phobius"/>
    </source>
</evidence>
<dbReference type="AlphaFoldDB" id="A0A370GZU9"/>
<dbReference type="InterPro" id="IPR036890">
    <property type="entry name" value="HATPase_C_sf"/>
</dbReference>
<evidence type="ECO:0000256" key="9">
    <source>
        <dbReference type="SAM" id="MobiDB-lite"/>
    </source>
</evidence>
<dbReference type="PANTHER" id="PTHR24421">
    <property type="entry name" value="NITRATE/NITRITE SENSOR PROTEIN NARX-RELATED"/>
    <property type="match status" value="1"/>
</dbReference>
<keyword evidence="3" id="KW-0597">Phosphoprotein</keyword>
<dbReference type="Gene3D" id="3.30.565.10">
    <property type="entry name" value="Histidine kinase-like ATPase, C-terminal domain"/>
    <property type="match status" value="1"/>
</dbReference>
<evidence type="ECO:0000313" key="13">
    <source>
        <dbReference type="Proteomes" id="UP000255355"/>
    </source>
</evidence>
<dbReference type="STRING" id="1210089.GCA_001613165_00828"/>
<organism evidence="12 13">
    <name type="scientific">Nocardia mexicana</name>
    <dbReference type="NCBI Taxonomy" id="279262"/>
    <lineage>
        <taxon>Bacteria</taxon>
        <taxon>Bacillati</taxon>
        <taxon>Actinomycetota</taxon>
        <taxon>Actinomycetes</taxon>
        <taxon>Mycobacteriales</taxon>
        <taxon>Nocardiaceae</taxon>
        <taxon>Nocardia</taxon>
    </lineage>
</organism>
<dbReference type="Proteomes" id="UP000255355">
    <property type="component" value="Unassembled WGS sequence"/>
</dbReference>
<keyword evidence="6 12" id="KW-0418">Kinase</keyword>
<protein>
    <recommendedName>
        <fullName evidence="2">histidine kinase</fullName>
        <ecNumber evidence="2">2.7.13.3</ecNumber>
    </recommendedName>
</protein>
<gene>
    <name evidence="12" type="ORF">DFR68_107338</name>
</gene>
<evidence type="ECO:0000259" key="11">
    <source>
        <dbReference type="Pfam" id="PF07730"/>
    </source>
</evidence>
<feature type="region of interest" description="Disordered" evidence="9">
    <location>
        <begin position="416"/>
        <end position="445"/>
    </location>
</feature>
<keyword evidence="8" id="KW-0902">Two-component regulatory system</keyword>
<keyword evidence="4" id="KW-0808">Transferase</keyword>
<dbReference type="PANTHER" id="PTHR24421:SF10">
    <property type="entry name" value="NITRATE_NITRITE SENSOR PROTEIN NARQ"/>
    <property type="match status" value="1"/>
</dbReference>
<dbReference type="GO" id="GO:0016020">
    <property type="term" value="C:membrane"/>
    <property type="evidence" value="ECO:0007669"/>
    <property type="project" value="InterPro"/>
</dbReference>
<feature type="transmembrane region" description="Helical" evidence="10">
    <location>
        <begin position="166"/>
        <end position="185"/>
    </location>
</feature>
<keyword evidence="10" id="KW-0812">Transmembrane</keyword>
<feature type="transmembrane region" description="Helical" evidence="10">
    <location>
        <begin position="36"/>
        <end position="57"/>
    </location>
</feature>
<evidence type="ECO:0000256" key="8">
    <source>
        <dbReference type="ARBA" id="ARBA00023012"/>
    </source>
</evidence>
<dbReference type="CDD" id="cd16917">
    <property type="entry name" value="HATPase_UhpB-NarQ-NarX-like"/>
    <property type="match status" value="1"/>
</dbReference>
<dbReference type="SUPFAM" id="SSF55874">
    <property type="entry name" value="ATPase domain of HSP90 chaperone/DNA topoisomerase II/histidine kinase"/>
    <property type="match status" value="1"/>
</dbReference>
<dbReference type="InterPro" id="IPR011712">
    <property type="entry name" value="Sig_transdc_His_kin_sub3_dim/P"/>
</dbReference>
<keyword evidence="7" id="KW-0067">ATP-binding</keyword>
<evidence type="ECO:0000256" key="4">
    <source>
        <dbReference type="ARBA" id="ARBA00022679"/>
    </source>
</evidence>
<evidence type="ECO:0000256" key="1">
    <source>
        <dbReference type="ARBA" id="ARBA00000085"/>
    </source>
</evidence>
<comment type="caution">
    <text evidence="12">The sequence shown here is derived from an EMBL/GenBank/DDBJ whole genome shotgun (WGS) entry which is preliminary data.</text>
</comment>
<dbReference type="EC" id="2.7.13.3" evidence="2"/>
<sequence length="445" mass="46762">MTTLVMRISTVLYMARIARTARQVTRTVRNPGRRRLAFDGFTALVTAIFFAVAWPTLHLTHQVPAAAQPFIAGLAAFPFALIRVNPALGWAISASSALLIALAIPNQPNNTLPFQVVHILVFFALLFAVAVRAQMQIVLVAWIASALLFATTMAQTGDSFAEAGLGWPIAMTGLVVFGLLVRWLVLSRKALVQQEEQNELERARRAILEEKARIARDLHDVVAHHMSMVVVQAQTAPYRVHDVSPAAQAEFESIGASAREALNEIRSMLGVLRSDGQLPEHAPQPAAVDVLALLDGARRAGVSIAWTIDGELATVPDTAGLALYRIVQESLSNASRHAPGAAVRVALTVHVGSVEAVIGNAPGASVAGGTSGTGISGMQARAEAIGGTVTAGPRPEGGFEVRAVLPFTAAILDSPSLTGATPPPALDPSTTTAAIEPSATSETAH</sequence>
<evidence type="ECO:0000256" key="5">
    <source>
        <dbReference type="ARBA" id="ARBA00022741"/>
    </source>
</evidence>
<dbReference type="EMBL" id="QQAZ01000007">
    <property type="protein sequence ID" value="RDI49210.1"/>
    <property type="molecule type" value="Genomic_DNA"/>
</dbReference>
<feature type="domain" description="Signal transduction histidine kinase subgroup 3 dimerisation and phosphoacceptor" evidence="11">
    <location>
        <begin position="210"/>
        <end position="275"/>
    </location>
</feature>
<reference evidence="12 13" key="1">
    <citation type="submission" date="2018-07" db="EMBL/GenBank/DDBJ databases">
        <title>Genomic Encyclopedia of Type Strains, Phase IV (KMG-IV): sequencing the most valuable type-strain genomes for metagenomic binning, comparative biology and taxonomic classification.</title>
        <authorList>
            <person name="Goeker M."/>
        </authorList>
    </citation>
    <scope>NUCLEOTIDE SEQUENCE [LARGE SCALE GENOMIC DNA]</scope>
    <source>
        <strain evidence="12 13">DSM 44952</strain>
    </source>
</reference>
<evidence type="ECO:0000313" key="12">
    <source>
        <dbReference type="EMBL" id="RDI49210.1"/>
    </source>
</evidence>
<keyword evidence="5" id="KW-0547">Nucleotide-binding</keyword>
<dbReference type="InterPro" id="IPR050482">
    <property type="entry name" value="Sensor_HK_TwoCompSys"/>
</dbReference>
<dbReference type="GO" id="GO:0000155">
    <property type="term" value="F:phosphorelay sensor kinase activity"/>
    <property type="evidence" value="ECO:0007669"/>
    <property type="project" value="InterPro"/>
</dbReference>
<name>A0A370GZU9_9NOCA</name>
<evidence type="ECO:0000256" key="6">
    <source>
        <dbReference type="ARBA" id="ARBA00022777"/>
    </source>
</evidence>
<keyword evidence="10" id="KW-1133">Transmembrane helix</keyword>
<evidence type="ECO:0000256" key="3">
    <source>
        <dbReference type="ARBA" id="ARBA00022553"/>
    </source>
</evidence>
<feature type="transmembrane region" description="Helical" evidence="10">
    <location>
        <begin position="88"/>
        <end position="106"/>
    </location>
</feature>
<accession>A0A370GZU9</accession>
<feature type="transmembrane region" description="Helical" evidence="10">
    <location>
        <begin position="112"/>
        <end position="130"/>
    </location>
</feature>
<comment type="catalytic activity">
    <reaction evidence="1">
        <text>ATP + protein L-histidine = ADP + protein N-phospho-L-histidine.</text>
        <dbReference type="EC" id="2.7.13.3"/>
    </reaction>
</comment>
<evidence type="ECO:0000256" key="2">
    <source>
        <dbReference type="ARBA" id="ARBA00012438"/>
    </source>
</evidence>
<feature type="transmembrane region" description="Helical" evidence="10">
    <location>
        <begin position="63"/>
        <end position="81"/>
    </location>
</feature>
<dbReference type="Pfam" id="PF07730">
    <property type="entry name" value="HisKA_3"/>
    <property type="match status" value="1"/>
</dbReference>
<feature type="transmembrane region" description="Helical" evidence="10">
    <location>
        <begin position="137"/>
        <end position="154"/>
    </location>
</feature>
<proteinExistence type="predicted"/>
<dbReference type="Gene3D" id="1.20.5.1930">
    <property type="match status" value="1"/>
</dbReference>
<keyword evidence="13" id="KW-1185">Reference proteome</keyword>
<evidence type="ECO:0000256" key="7">
    <source>
        <dbReference type="ARBA" id="ARBA00022840"/>
    </source>
</evidence>
<feature type="compositionally biased region" description="Polar residues" evidence="9">
    <location>
        <begin position="428"/>
        <end position="445"/>
    </location>
</feature>
<dbReference type="GO" id="GO:0005524">
    <property type="term" value="F:ATP binding"/>
    <property type="evidence" value="ECO:0007669"/>
    <property type="project" value="UniProtKB-KW"/>
</dbReference>
<keyword evidence="10" id="KW-0472">Membrane</keyword>